<name>A0ACA9YFB2_9ASCO</name>
<gene>
    <name evidence="1" type="ORF">CLIB1444_19S00716</name>
</gene>
<keyword evidence="2" id="KW-1185">Reference proteome</keyword>
<evidence type="ECO:0000313" key="1">
    <source>
        <dbReference type="EMBL" id="CAH6723734.1"/>
    </source>
</evidence>
<comment type="caution">
    <text evidence="1">The sequence shown here is derived from an EMBL/GenBank/DDBJ whole genome shotgun (WGS) entry which is preliminary data.</text>
</comment>
<sequence>MRPIRPSTTVQISNKKEDKRSQRLIQMRARQQALRQKRADASSDLENLQSIVSDVAFRTHKLTNRQMQLILDLVPFKIDDDQLVDLRKFTSQRISRDEEFITKIEDMLVEICKKITHCYHLFLNLKEETPIPNNSLCHIGVYGPTFLSPYVNHLKLVSQGKHVPKDWLEFDLLPPGTMNILEALVYIQENLDLNRTNLDLFMLLIGKNIRATPYGPVFTQKALAAAIETSYNPKLDADFFLDSLGTEFCLLQEGSRSEMVRVTWGMETVST</sequence>
<dbReference type="EMBL" id="CALSDN010000019">
    <property type="protein sequence ID" value="CAH6723734.1"/>
    <property type="molecule type" value="Genomic_DNA"/>
</dbReference>
<dbReference type="Proteomes" id="UP001152531">
    <property type="component" value="Unassembled WGS sequence"/>
</dbReference>
<protein>
    <submittedName>
        <fullName evidence="1">Uncharacterized protein</fullName>
    </submittedName>
</protein>
<reference evidence="1" key="1">
    <citation type="submission" date="2022-06" db="EMBL/GenBank/DDBJ databases">
        <authorList>
            <person name="Legras J.-L."/>
            <person name="Devillers H."/>
            <person name="Grondin C."/>
        </authorList>
    </citation>
    <scope>NUCLEOTIDE SEQUENCE</scope>
    <source>
        <strain evidence="1">CLIB 1444</strain>
    </source>
</reference>
<organism evidence="1 2">
    <name type="scientific">[Candida] jaroonii</name>
    <dbReference type="NCBI Taxonomy" id="467808"/>
    <lineage>
        <taxon>Eukaryota</taxon>
        <taxon>Fungi</taxon>
        <taxon>Dikarya</taxon>
        <taxon>Ascomycota</taxon>
        <taxon>Saccharomycotina</taxon>
        <taxon>Pichiomycetes</taxon>
        <taxon>Debaryomycetaceae</taxon>
        <taxon>Yamadazyma</taxon>
    </lineage>
</organism>
<evidence type="ECO:0000313" key="2">
    <source>
        <dbReference type="Proteomes" id="UP001152531"/>
    </source>
</evidence>
<accession>A0ACA9YFB2</accession>
<proteinExistence type="predicted"/>